<dbReference type="GO" id="GO:0016746">
    <property type="term" value="F:acyltransferase activity"/>
    <property type="evidence" value="ECO:0007669"/>
    <property type="project" value="UniProtKB-KW"/>
</dbReference>
<organism evidence="2 3">
    <name type="scientific">Thalassoglobus neptunius</name>
    <dbReference type="NCBI Taxonomy" id="1938619"/>
    <lineage>
        <taxon>Bacteria</taxon>
        <taxon>Pseudomonadati</taxon>
        <taxon>Planctomycetota</taxon>
        <taxon>Planctomycetia</taxon>
        <taxon>Planctomycetales</taxon>
        <taxon>Planctomycetaceae</taxon>
        <taxon>Thalassoglobus</taxon>
    </lineage>
</organism>
<feature type="domain" description="Phospholipid/glycerol acyltransferase" evidence="1">
    <location>
        <begin position="59"/>
        <end position="184"/>
    </location>
</feature>
<name>A0A5C5X2W3_9PLAN</name>
<evidence type="ECO:0000313" key="3">
    <source>
        <dbReference type="Proteomes" id="UP000317243"/>
    </source>
</evidence>
<dbReference type="SUPFAM" id="SSF69593">
    <property type="entry name" value="Glycerol-3-phosphate (1)-acyltransferase"/>
    <property type="match status" value="1"/>
</dbReference>
<gene>
    <name evidence="2" type="ORF">KOR42_07580</name>
</gene>
<dbReference type="Pfam" id="PF01553">
    <property type="entry name" value="Acyltransferase"/>
    <property type="match status" value="1"/>
</dbReference>
<keyword evidence="2" id="KW-0808">Transferase</keyword>
<reference evidence="2 3" key="1">
    <citation type="submission" date="2019-02" db="EMBL/GenBank/DDBJ databases">
        <title>Deep-cultivation of Planctomycetes and their phenomic and genomic characterization uncovers novel biology.</title>
        <authorList>
            <person name="Wiegand S."/>
            <person name="Jogler M."/>
            <person name="Boedeker C."/>
            <person name="Pinto D."/>
            <person name="Vollmers J."/>
            <person name="Rivas-Marin E."/>
            <person name="Kohn T."/>
            <person name="Peeters S.H."/>
            <person name="Heuer A."/>
            <person name="Rast P."/>
            <person name="Oberbeckmann S."/>
            <person name="Bunk B."/>
            <person name="Jeske O."/>
            <person name="Meyerdierks A."/>
            <person name="Storesund J.E."/>
            <person name="Kallscheuer N."/>
            <person name="Luecker S."/>
            <person name="Lage O.M."/>
            <person name="Pohl T."/>
            <person name="Merkel B.J."/>
            <person name="Hornburger P."/>
            <person name="Mueller R.-W."/>
            <person name="Bruemmer F."/>
            <person name="Labrenz M."/>
            <person name="Spormann A.M."/>
            <person name="Op Den Camp H."/>
            <person name="Overmann J."/>
            <person name="Amann R."/>
            <person name="Jetten M.S.M."/>
            <person name="Mascher T."/>
            <person name="Medema M.H."/>
            <person name="Devos D.P."/>
            <person name="Kaster A.-K."/>
            <person name="Ovreas L."/>
            <person name="Rohde M."/>
            <person name="Galperin M.Y."/>
            <person name="Jogler C."/>
        </authorList>
    </citation>
    <scope>NUCLEOTIDE SEQUENCE [LARGE SCALE GENOMIC DNA]</scope>
    <source>
        <strain evidence="2 3">KOR42</strain>
    </source>
</reference>
<keyword evidence="2" id="KW-0012">Acyltransferase</keyword>
<dbReference type="AlphaFoldDB" id="A0A5C5X2W3"/>
<dbReference type="SMART" id="SM00563">
    <property type="entry name" value="PlsC"/>
    <property type="match status" value="1"/>
</dbReference>
<sequence>MNSQPFQTPPKWWPSRLNPRLIRMVRPFRLRDLKQKGICSIDVIGAEAISNSLDEGAGVLLLPNHSFHYDSYVLIEAALQAGWHTHFMTAWQVFGMSTTPGKHFLQRHGCFSINREGTDTKAIKQAISILSEDQHALTVFSEGDIYHSNDRVMPFREGAAAIALKAAKRSGRPIHVYPCGMKCFYTQDPTEELVGMMNQLEERIRWRPRPDLPLLDRIYRFGHGFLSSKEIEYLGESGTGELPARLRFLAENVLEKVREAHGLKQRTHDVTEQIRRIRSYLIREIEKAQNSASENSSNSGISERESTEHIATLQRHLDDMFFVTQLTSYRGNYTVENPTIERIAETIDKFEEDIFDLQCPTPRGKRRAVVRFGSPIDLSQIQTDTSSLTALAESNVQQLLNEINADAPGQ</sequence>
<dbReference type="Proteomes" id="UP000317243">
    <property type="component" value="Unassembled WGS sequence"/>
</dbReference>
<dbReference type="OrthoDB" id="9806008at2"/>
<dbReference type="EMBL" id="SIHI01000001">
    <property type="protein sequence ID" value="TWT57397.1"/>
    <property type="molecule type" value="Genomic_DNA"/>
</dbReference>
<accession>A0A5C5X2W3</accession>
<evidence type="ECO:0000259" key="1">
    <source>
        <dbReference type="SMART" id="SM00563"/>
    </source>
</evidence>
<keyword evidence="3" id="KW-1185">Reference proteome</keyword>
<comment type="caution">
    <text evidence="2">The sequence shown here is derived from an EMBL/GenBank/DDBJ whole genome shotgun (WGS) entry which is preliminary data.</text>
</comment>
<protein>
    <submittedName>
        <fullName evidence="2">Acyltransferase</fullName>
    </submittedName>
</protein>
<dbReference type="InterPro" id="IPR002123">
    <property type="entry name" value="Plipid/glycerol_acylTrfase"/>
</dbReference>
<dbReference type="RefSeq" id="WP_146507232.1">
    <property type="nucleotide sequence ID" value="NZ_SIHI01000001.1"/>
</dbReference>
<proteinExistence type="predicted"/>
<evidence type="ECO:0000313" key="2">
    <source>
        <dbReference type="EMBL" id="TWT57397.1"/>
    </source>
</evidence>